<dbReference type="PANTHER" id="PTHR30287">
    <property type="entry name" value="MEMBRANE COMPONENT OF PREDICTED ABC SUPERFAMILY METABOLITE UPTAKE TRANSPORTER"/>
    <property type="match status" value="1"/>
</dbReference>
<evidence type="ECO:0000256" key="2">
    <source>
        <dbReference type="ARBA" id="ARBA00022475"/>
    </source>
</evidence>
<evidence type="ECO:0000256" key="6">
    <source>
        <dbReference type="SAM" id="Phobius"/>
    </source>
</evidence>
<feature type="transmembrane region" description="Helical" evidence="6">
    <location>
        <begin position="213"/>
        <end position="233"/>
    </location>
</feature>
<feature type="domain" description="ABC3 transporter permease C-terminal" evidence="7">
    <location>
        <begin position="162"/>
        <end position="277"/>
    </location>
</feature>
<dbReference type="EMBL" id="AJWZ01001872">
    <property type="protein sequence ID" value="EKC72526.1"/>
    <property type="molecule type" value="Genomic_DNA"/>
</dbReference>
<dbReference type="GO" id="GO:0005886">
    <property type="term" value="C:plasma membrane"/>
    <property type="evidence" value="ECO:0007669"/>
    <property type="project" value="UniProtKB-SubCell"/>
</dbReference>
<evidence type="ECO:0000259" key="7">
    <source>
        <dbReference type="Pfam" id="PF02687"/>
    </source>
</evidence>
<feature type="transmembrane region" description="Helical" evidence="6">
    <location>
        <begin position="245"/>
        <end position="266"/>
    </location>
</feature>
<sequence length="278" mass="31477">MVNNDYFKSYVKSLGMNEKDYSNIAILGDDMMHYLGQGKSKVEHYFNVKAGEVMEVTMDDEQKQIKISKITTERPMGYESCYTEGGYLFVSEDYPVVTKDKSELNSGNLCIDAQKPSEIENKLTDLKKEGEDFEDIMITNLAEYADQQKRIIILVSIFLYGFIAVITLIGVTNIFNTITTNMILRSKEFANLKSIGMTTKEFNKMIKLESIMYGAKSLLIGIPIGLLGSYAIFKSFTNSIDFGFIVPWQAIIISVIFVFIIVGLTMKYSLNKINKQNS</sequence>
<keyword evidence="5 6" id="KW-0472">Membrane</keyword>
<evidence type="ECO:0000256" key="5">
    <source>
        <dbReference type="ARBA" id="ARBA00023136"/>
    </source>
</evidence>
<evidence type="ECO:0000256" key="3">
    <source>
        <dbReference type="ARBA" id="ARBA00022692"/>
    </source>
</evidence>
<comment type="subcellular location">
    <subcellularLocation>
        <location evidence="1">Cell membrane</location>
        <topology evidence="1">Multi-pass membrane protein</topology>
    </subcellularLocation>
</comment>
<keyword evidence="3 6" id="KW-0812">Transmembrane</keyword>
<keyword evidence="2" id="KW-1003">Cell membrane</keyword>
<accession>K1ULW6</accession>
<reference evidence="8" key="1">
    <citation type="journal article" date="2013" name="Environ. Microbiol.">
        <title>Microbiota from the distal guts of lean and obese adolescents exhibit partial functional redundancy besides clear differences in community structure.</title>
        <authorList>
            <person name="Ferrer M."/>
            <person name="Ruiz A."/>
            <person name="Lanza F."/>
            <person name="Haange S.B."/>
            <person name="Oberbach A."/>
            <person name="Till H."/>
            <person name="Bargiela R."/>
            <person name="Campoy C."/>
            <person name="Segura M.T."/>
            <person name="Richter M."/>
            <person name="von Bergen M."/>
            <person name="Seifert J."/>
            <person name="Suarez A."/>
        </authorList>
    </citation>
    <scope>NUCLEOTIDE SEQUENCE</scope>
</reference>
<feature type="non-terminal residue" evidence="8">
    <location>
        <position position="278"/>
    </location>
</feature>
<evidence type="ECO:0000313" key="8">
    <source>
        <dbReference type="EMBL" id="EKC72526.1"/>
    </source>
</evidence>
<organism evidence="8">
    <name type="scientific">human gut metagenome</name>
    <dbReference type="NCBI Taxonomy" id="408170"/>
    <lineage>
        <taxon>unclassified sequences</taxon>
        <taxon>metagenomes</taxon>
        <taxon>organismal metagenomes</taxon>
    </lineage>
</organism>
<feature type="transmembrane region" description="Helical" evidence="6">
    <location>
        <begin position="151"/>
        <end position="175"/>
    </location>
</feature>
<gene>
    <name evidence="8" type="ORF">OBE_02846</name>
</gene>
<dbReference type="InterPro" id="IPR038766">
    <property type="entry name" value="Membrane_comp_ABC_pdt"/>
</dbReference>
<name>K1ULW6_9ZZZZ</name>
<dbReference type="AlphaFoldDB" id="K1ULW6"/>
<dbReference type="Pfam" id="PF02687">
    <property type="entry name" value="FtsX"/>
    <property type="match status" value="1"/>
</dbReference>
<evidence type="ECO:0000256" key="1">
    <source>
        <dbReference type="ARBA" id="ARBA00004651"/>
    </source>
</evidence>
<comment type="caution">
    <text evidence="8">The sequence shown here is derived from an EMBL/GenBank/DDBJ whole genome shotgun (WGS) entry which is preliminary data.</text>
</comment>
<keyword evidence="4 6" id="KW-1133">Transmembrane helix</keyword>
<dbReference type="PANTHER" id="PTHR30287:SF2">
    <property type="entry name" value="BLL1001 PROTEIN"/>
    <property type="match status" value="1"/>
</dbReference>
<dbReference type="InterPro" id="IPR003838">
    <property type="entry name" value="ABC3_permease_C"/>
</dbReference>
<evidence type="ECO:0000256" key="4">
    <source>
        <dbReference type="ARBA" id="ARBA00022989"/>
    </source>
</evidence>
<proteinExistence type="predicted"/>
<protein>
    <submittedName>
        <fullName evidence="8">Membrane protein containing DUF214, permase predicted</fullName>
    </submittedName>
</protein>